<dbReference type="CDD" id="cd06267">
    <property type="entry name" value="PBP1_LacI_sugar_binding-like"/>
    <property type="match status" value="1"/>
</dbReference>
<gene>
    <name evidence="5" type="ORF">GJV78_00525</name>
</gene>
<dbReference type="PANTHER" id="PTHR30146">
    <property type="entry name" value="LACI-RELATED TRANSCRIPTIONAL REPRESSOR"/>
    <property type="match status" value="1"/>
</dbReference>
<evidence type="ECO:0000259" key="4">
    <source>
        <dbReference type="PROSITE" id="PS50932"/>
    </source>
</evidence>
<keyword evidence="2" id="KW-0238">DNA-binding</keyword>
<dbReference type="Gene3D" id="1.10.260.40">
    <property type="entry name" value="lambda repressor-like DNA-binding domains"/>
    <property type="match status" value="1"/>
</dbReference>
<dbReference type="Pfam" id="PF00356">
    <property type="entry name" value="LacI"/>
    <property type="match status" value="1"/>
</dbReference>
<keyword evidence="1" id="KW-0805">Transcription regulation</keyword>
<dbReference type="EMBL" id="WMJZ01000001">
    <property type="protein sequence ID" value="MTH44776.1"/>
    <property type="molecule type" value="Genomic_DNA"/>
</dbReference>
<evidence type="ECO:0000256" key="1">
    <source>
        <dbReference type="ARBA" id="ARBA00023015"/>
    </source>
</evidence>
<dbReference type="InterPro" id="IPR028082">
    <property type="entry name" value="Peripla_BP_I"/>
</dbReference>
<dbReference type="SUPFAM" id="SSF47413">
    <property type="entry name" value="lambda repressor-like DNA-binding domains"/>
    <property type="match status" value="1"/>
</dbReference>
<protein>
    <submittedName>
        <fullName evidence="5">Substrate-binding domain-containing protein</fullName>
    </submittedName>
</protein>
<sequence length="345" mass="38363">MTHSPIPRVTRSDVAREAGTSVAVVSYVINNGPRPVAEKTRQRVLQAIKKTGYRPNGIARALASGSTQTYGLIAPDISNPFIASMAHALQREAFADGKVLLLGDASDSSGRERELINNMLHRQVDGLIYTSVDRHPYIALIEESGTPCVMLDRIDPGLNVSVIQVDEQLAAWQATKHLVDHGYRDIAIICGPREMLNTQDRIRGWRQALEEASLTINPEWIFSTNYTRAGGYEATRRMLQGRLPRALFATNEQQAFGCLRALAERGLRVPQDIALVCFNATQESIYSVPSITAVRQPVDKMARAAIDMLKNWNGVVRRIEFEFYLRVGESCGCQGHEVQSEQDEE</sequence>
<reference evidence="5 6" key="1">
    <citation type="submission" date="2019-11" db="EMBL/GenBank/DDBJ databases">
        <title>Escherichia alba sp. nov. isolated from the gut of plastic-eating superworms Zophobas atratus.</title>
        <authorList>
            <person name="Yang Y."/>
        </authorList>
    </citation>
    <scope>NUCLEOTIDE SEQUENCE [LARGE SCALE GENOMIC DNA]</scope>
    <source>
        <strain evidence="6">BIT-B35</strain>
    </source>
</reference>
<dbReference type="GO" id="GO:0003700">
    <property type="term" value="F:DNA-binding transcription factor activity"/>
    <property type="evidence" value="ECO:0007669"/>
    <property type="project" value="TreeGrafter"/>
</dbReference>
<keyword evidence="3" id="KW-0804">Transcription</keyword>
<dbReference type="SUPFAM" id="SSF53822">
    <property type="entry name" value="Periplasmic binding protein-like I"/>
    <property type="match status" value="1"/>
</dbReference>
<dbReference type="PANTHER" id="PTHR30146:SF109">
    <property type="entry name" value="HTH-TYPE TRANSCRIPTIONAL REGULATOR GALS"/>
    <property type="match status" value="1"/>
</dbReference>
<evidence type="ECO:0000313" key="6">
    <source>
        <dbReference type="Proteomes" id="UP000477739"/>
    </source>
</evidence>
<dbReference type="Proteomes" id="UP000477739">
    <property type="component" value="Unassembled WGS sequence"/>
</dbReference>
<feature type="domain" description="HTH lacI-type" evidence="4">
    <location>
        <begin position="9"/>
        <end position="64"/>
    </location>
</feature>
<accession>A0A6L6IGK6</accession>
<comment type="caution">
    <text evidence="5">The sequence shown here is derived from an EMBL/GenBank/DDBJ whole genome shotgun (WGS) entry which is preliminary data.</text>
</comment>
<dbReference type="RefSeq" id="WP_167519290.1">
    <property type="nucleotide sequence ID" value="NZ_WMJZ01000001.1"/>
</dbReference>
<evidence type="ECO:0000256" key="2">
    <source>
        <dbReference type="ARBA" id="ARBA00023125"/>
    </source>
</evidence>
<dbReference type="InterPro" id="IPR010982">
    <property type="entry name" value="Lambda_DNA-bd_dom_sf"/>
</dbReference>
<dbReference type="Gene3D" id="3.40.50.2300">
    <property type="match status" value="2"/>
</dbReference>
<evidence type="ECO:0000256" key="3">
    <source>
        <dbReference type="ARBA" id="ARBA00023163"/>
    </source>
</evidence>
<dbReference type="InterPro" id="IPR046335">
    <property type="entry name" value="LacI/GalR-like_sensor"/>
</dbReference>
<dbReference type="SMART" id="SM00354">
    <property type="entry name" value="HTH_LACI"/>
    <property type="match status" value="1"/>
</dbReference>
<proteinExistence type="predicted"/>
<evidence type="ECO:0000313" key="5">
    <source>
        <dbReference type="EMBL" id="MTH44776.1"/>
    </source>
</evidence>
<keyword evidence="6" id="KW-1185">Reference proteome</keyword>
<dbReference type="PROSITE" id="PS50932">
    <property type="entry name" value="HTH_LACI_2"/>
    <property type="match status" value="1"/>
</dbReference>
<dbReference type="Pfam" id="PF13377">
    <property type="entry name" value="Peripla_BP_3"/>
    <property type="match status" value="1"/>
</dbReference>
<dbReference type="InterPro" id="IPR000843">
    <property type="entry name" value="HTH_LacI"/>
</dbReference>
<dbReference type="AlphaFoldDB" id="A0A6L6IGK6"/>
<dbReference type="CDD" id="cd01392">
    <property type="entry name" value="HTH_LacI"/>
    <property type="match status" value="1"/>
</dbReference>
<organism evidence="5 6">
    <name type="scientific">Intestinirhabdus alba</name>
    <dbReference type="NCBI Taxonomy" id="2899544"/>
    <lineage>
        <taxon>Bacteria</taxon>
        <taxon>Pseudomonadati</taxon>
        <taxon>Pseudomonadota</taxon>
        <taxon>Gammaproteobacteria</taxon>
        <taxon>Enterobacterales</taxon>
        <taxon>Enterobacteriaceae</taxon>
        <taxon>Intestinirhabdus</taxon>
    </lineage>
</organism>
<dbReference type="GO" id="GO:0000976">
    <property type="term" value="F:transcription cis-regulatory region binding"/>
    <property type="evidence" value="ECO:0007669"/>
    <property type="project" value="TreeGrafter"/>
</dbReference>
<name>A0A6L6IGK6_9ENTR</name>